<evidence type="ECO:0000256" key="3">
    <source>
        <dbReference type="ARBA" id="ARBA00023295"/>
    </source>
</evidence>
<organism evidence="6 7">
    <name type="scientific">Kiritimatiella glycovorans</name>
    <dbReference type="NCBI Taxonomy" id="1307763"/>
    <lineage>
        <taxon>Bacteria</taxon>
        <taxon>Pseudomonadati</taxon>
        <taxon>Kiritimatiellota</taxon>
        <taxon>Kiritimatiellia</taxon>
        <taxon>Kiritimatiellales</taxon>
        <taxon>Kiritimatiellaceae</taxon>
        <taxon>Kiritimatiella</taxon>
    </lineage>
</organism>
<dbReference type="InterPro" id="IPR023296">
    <property type="entry name" value="Glyco_hydro_beta-prop_sf"/>
</dbReference>
<dbReference type="InterPro" id="IPR013148">
    <property type="entry name" value="Glyco_hydro_32_N"/>
</dbReference>
<gene>
    <name evidence="6" type="ORF">L21SP4_00920</name>
</gene>
<evidence type="ECO:0000313" key="6">
    <source>
        <dbReference type="EMBL" id="AKJ64183.1"/>
    </source>
</evidence>
<feature type="domain" description="Glycosyl hydrolase family 32 N-terminal" evidence="5">
    <location>
        <begin position="365"/>
        <end position="472"/>
    </location>
</feature>
<proteinExistence type="inferred from homology"/>
<dbReference type="STRING" id="1307763.L21SP4_00920"/>
<evidence type="ECO:0000256" key="4">
    <source>
        <dbReference type="SAM" id="SignalP"/>
    </source>
</evidence>
<protein>
    <submittedName>
        <fullName evidence="6">Glycosyl hydrolase family 32 domain protein</fullName>
    </submittedName>
</protein>
<evidence type="ECO:0000256" key="1">
    <source>
        <dbReference type="ARBA" id="ARBA00009902"/>
    </source>
</evidence>
<dbReference type="Gene3D" id="2.115.10.20">
    <property type="entry name" value="Glycosyl hydrolase domain, family 43"/>
    <property type="match status" value="1"/>
</dbReference>
<comment type="similarity">
    <text evidence="1">Belongs to the glycosyl hydrolase 32 family.</text>
</comment>
<evidence type="ECO:0000313" key="7">
    <source>
        <dbReference type="Proteomes" id="UP000035268"/>
    </source>
</evidence>
<dbReference type="InterPro" id="IPR013320">
    <property type="entry name" value="ConA-like_dom_sf"/>
</dbReference>
<keyword evidence="7" id="KW-1185">Reference proteome</keyword>
<evidence type="ECO:0000256" key="2">
    <source>
        <dbReference type="ARBA" id="ARBA00022801"/>
    </source>
</evidence>
<dbReference type="Pfam" id="PF13385">
    <property type="entry name" value="Laminin_G_3"/>
    <property type="match status" value="2"/>
</dbReference>
<keyword evidence="2 6" id="KW-0378">Hydrolase</keyword>
<dbReference type="GO" id="GO:0016798">
    <property type="term" value="F:hydrolase activity, acting on glycosyl bonds"/>
    <property type="evidence" value="ECO:0007669"/>
    <property type="project" value="UniProtKB-KW"/>
</dbReference>
<feature type="chain" id="PRO_5005184163" evidence="4">
    <location>
        <begin position="27"/>
        <end position="1001"/>
    </location>
</feature>
<dbReference type="Pfam" id="PF00251">
    <property type="entry name" value="Glyco_hydro_32N"/>
    <property type="match status" value="1"/>
</dbReference>
<keyword evidence="3" id="KW-0326">Glycosidase</keyword>
<keyword evidence="4" id="KW-0732">Signal</keyword>
<name>A0A0G3ECZ5_9BACT</name>
<dbReference type="Gene3D" id="2.60.120.200">
    <property type="match status" value="2"/>
</dbReference>
<dbReference type="EMBL" id="CP010904">
    <property type="protein sequence ID" value="AKJ64183.1"/>
    <property type="molecule type" value="Genomic_DNA"/>
</dbReference>
<dbReference type="KEGG" id="vbl:L21SP4_00920"/>
<dbReference type="Gene3D" id="2.60.120.560">
    <property type="entry name" value="Exo-inulinase, domain 1"/>
    <property type="match status" value="1"/>
</dbReference>
<dbReference type="SUPFAM" id="SSF75005">
    <property type="entry name" value="Arabinanase/levansucrase/invertase"/>
    <property type="match status" value="2"/>
</dbReference>
<evidence type="ECO:0000259" key="5">
    <source>
        <dbReference type="Pfam" id="PF00251"/>
    </source>
</evidence>
<dbReference type="Proteomes" id="UP000035268">
    <property type="component" value="Chromosome"/>
</dbReference>
<reference evidence="6 7" key="2">
    <citation type="journal article" date="2016" name="ISME J.">
        <title>Characterization of the first cultured representative of Verrucomicrobia subdivision 5 indicates the proposal of a novel phylum.</title>
        <authorList>
            <person name="Spring S."/>
            <person name="Bunk B."/>
            <person name="Sproer C."/>
            <person name="Schumann P."/>
            <person name="Rohde M."/>
            <person name="Tindall B.J."/>
            <person name="Klenk H.P."/>
        </authorList>
    </citation>
    <scope>NUCLEOTIDE SEQUENCE [LARGE SCALE GENOMIC DNA]</scope>
    <source>
        <strain evidence="6 7">L21-Fru-AB</strain>
    </source>
</reference>
<sequence length="1001" mass="110960" precursor="true">MMKTTRRLAAMMIVAGMNVSISGLWAEVVDYTIPSMDREPEKIAPAVVLEDAVFRLNCAGENAAATSPAIADASGVEMGVSLTEDATVRARARGGAGTALDLAEGSIRVAPSADVNREHETFSLYVRLRDPEGKWDYPILGSYGSDEKVSFFLHAVDGRKKPQENINSGGARLPSIAAMLFSEEDGVDYIDGHKSMIEFVIGLPRAPEYYLNRQTNAKKKAGVETDHLLEDARNGVMRVTFPVAWMGPKDWHDIVVRFTGPKLELFVDGVLVDVEYPIGKMRPSEAPFLIGAAAVGEEVVKGFDGQLSHLAVWDRSLSDDEILALCGGKSHVVQRAEEMLGPVRTERLQYFRPRGHNLKPGDCMPYYHDGTWHLLYLVLRGNMARKWDSGHGGLELHHASSRDLVHWQHHPIMIPISEQWMRWVGTGDTAIHDGEIFFYNHLPSWDPDRKFGGLQCFRSDDGITFTKHDQSPYPEVPGWPGAPDIYEYPDGRYCMTYDADLLRGKPLPTLRDKTLVAWVTLADLDQRGGGLVTVEHEGQFDSLVFGEVRSRRWMAGSDRLLRTARDQAGWPEEAVNPHELVQMAAVYRGNQVVLYRNGRPYAQHEVNEPAAFSRYAISIGTRVSDGPANSYFRGSIEDARVYASALSREQIAALKPNEPSAETPLAWWDFEQENPTDRVGTFASSFLAGDARVADGRLHLSGDESFLLASSDARQVRGLVSDDLMNWTPLDEPVAVIPSRFRLTCSQIFRWGDWHYMLAGNNVWQSREFTGPWQPADTFILDALKIPKAAPFRDGRMIAAGMMTHRGWGGDIVFRELLQEEDGTLGARFVPEMIPRTGEELPLVTASDSAGAIAGDTVTANGANGFHAIPLTGIPRDVRITFQAVPDENTTGFGVGLRSSPDNSRGLELRVEPARATVGLFAVDGNRENANAAEDQRHRLGKLDAALTIDIVCRRDIVDVEIGGRRTLIQRYWNPGSDRIYLFAEGGDVRFEGVRVRPLVE</sequence>
<reference evidence="7" key="1">
    <citation type="submission" date="2015-02" db="EMBL/GenBank/DDBJ databases">
        <title>Description and complete genome sequence of the first cultured representative of the subdivision 5 of the Verrucomicrobia phylum.</title>
        <authorList>
            <person name="Spring S."/>
            <person name="Bunk B."/>
            <person name="Sproer C."/>
            <person name="Klenk H.-P."/>
        </authorList>
    </citation>
    <scope>NUCLEOTIDE SEQUENCE [LARGE SCALE GENOMIC DNA]</scope>
    <source>
        <strain evidence="7">L21-Fru-AB</strain>
    </source>
</reference>
<feature type="signal peptide" evidence="4">
    <location>
        <begin position="1"/>
        <end position="26"/>
    </location>
</feature>
<dbReference type="SUPFAM" id="SSF49899">
    <property type="entry name" value="Concanavalin A-like lectins/glucanases"/>
    <property type="match status" value="2"/>
</dbReference>
<accession>A0A0G3ECZ5</accession>
<dbReference type="AlphaFoldDB" id="A0A0G3ECZ5"/>